<accession>A0A8H5F9I9</accession>
<feature type="transmembrane region" description="Helical" evidence="1">
    <location>
        <begin position="92"/>
        <end position="115"/>
    </location>
</feature>
<protein>
    <submittedName>
        <fullName evidence="3">Uncharacterized protein</fullName>
    </submittedName>
</protein>
<dbReference type="EMBL" id="JAACJM010000360">
    <property type="protein sequence ID" value="KAF5328497.1"/>
    <property type="molecule type" value="Genomic_DNA"/>
</dbReference>
<feature type="signal peptide" evidence="2">
    <location>
        <begin position="1"/>
        <end position="17"/>
    </location>
</feature>
<keyword evidence="4" id="KW-1185">Reference proteome</keyword>
<evidence type="ECO:0000256" key="2">
    <source>
        <dbReference type="SAM" id="SignalP"/>
    </source>
</evidence>
<dbReference type="Proteomes" id="UP000559256">
    <property type="component" value="Unassembled WGS sequence"/>
</dbReference>
<comment type="caution">
    <text evidence="3">The sequence shown here is derived from an EMBL/GenBank/DDBJ whole genome shotgun (WGS) entry which is preliminary data.</text>
</comment>
<organism evidence="3 4">
    <name type="scientific">Tetrapyrgos nigripes</name>
    <dbReference type="NCBI Taxonomy" id="182062"/>
    <lineage>
        <taxon>Eukaryota</taxon>
        <taxon>Fungi</taxon>
        <taxon>Dikarya</taxon>
        <taxon>Basidiomycota</taxon>
        <taxon>Agaricomycotina</taxon>
        <taxon>Agaricomycetes</taxon>
        <taxon>Agaricomycetidae</taxon>
        <taxon>Agaricales</taxon>
        <taxon>Marasmiineae</taxon>
        <taxon>Marasmiaceae</taxon>
        <taxon>Tetrapyrgos</taxon>
    </lineage>
</organism>
<keyword evidence="1" id="KW-0812">Transmembrane</keyword>
<reference evidence="3 4" key="1">
    <citation type="journal article" date="2020" name="ISME J.">
        <title>Uncovering the hidden diversity of litter-decomposition mechanisms in mushroom-forming fungi.</title>
        <authorList>
            <person name="Floudas D."/>
            <person name="Bentzer J."/>
            <person name="Ahren D."/>
            <person name="Johansson T."/>
            <person name="Persson P."/>
            <person name="Tunlid A."/>
        </authorList>
    </citation>
    <scope>NUCLEOTIDE SEQUENCE [LARGE SCALE GENOMIC DNA]</scope>
    <source>
        <strain evidence="3 4">CBS 291.85</strain>
    </source>
</reference>
<evidence type="ECO:0000256" key="1">
    <source>
        <dbReference type="SAM" id="Phobius"/>
    </source>
</evidence>
<name>A0A8H5F9I9_9AGAR</name>
<proteinExistence type="predicted"/>
<keyword evidence="1" id="KW-1133">Transmembrane helix</keyword>
<dbReference type="AlphaFoldDB" id="A0A8H5F9I9"/>
<sequence>MIVFILLVLFQVGLGIASPTPSSSYFLTVMQDDFSNDFSTTTTILITPIATVVFETRTEYATAAPVSQVFQFEAEHSDIEPDESNVPISRSVIIAIAVVLILLILALGGFSCIWASKFWMKFWRSSSSPPNHAQRRSTSSAPWNPAFQRNPITSVTRFNRSFSLPESEYRLDLPRYAPRDVPAYEYPPEYTLPQVPLPTLQVRD</sequence>
<evidence type="ECO:0000313" key="4">
    <source>
        <dbReference type="Proteomes" id="UP000559256"/>
    </source>
</evidence>
<evidence type="ECO:0000313" key="3">
    <source>
        <dbReference type="EMBL" id="KAF5328497.1"/>
    </source>
</evidence>
<feature type="chain" id="PRO_5034881336" evidence="2">
    <location>
        <begin position="18"/>
        <end position="204"/>
    </location>
</feature>
<keyword evidence="2" id="KW-0732">Signal</keyword>
<gene>
    <name evidence="3" type="ORF">D9758_017331</name>
</gene>
<keyword evidence="1" id="KW-0472">Membrane</keyword>